<comment type="caution">
    <text evidence="2">The sequence shown here is derived from an EMBL/GenBank/DDBJ whole genome shotgun (WGS) entry which is preliminary data.</text>
</comment>
<protein>
    <submittedName>
        <fullName evidence="2">Uncharacterized protein</fullName>
    </submittedName>
</protein>
<feature type="region of interest" description="Disordered" evidence="1">
    <location>
        <begin position="1"/>
        <end position="39"/>
    </location>
</feature>
<gene>
    <name evidence="2" type="ORF">E2C01_044776</name>
</gene>
<feature type="compositionally biased region" description="Low complexity" evidence="1">
    <location>
        <begin position="8"/>
        <end position="18"/>
    </location>
</feature>
<dbReference type="EMBL" id="VSRR010009825">
    <property type="protein sequence ID" value="MPC50942.1"/>
    <property type="molecule type" value="Genomic_DNA"/>
</dbReference>
<keyword evidence="3" id="KW-1185">Reference proteome</keyword>
<evidence type="ECO:0000313" key="2">
    <source>
        <dbReference type="EMBL" id="MPC50942.1"/>
    </source>
</evidence>
<dbReference type="AlphaFoldDB" id="A0A5B7FWH2"/>
<accession>A0A5B7FWH2</accession>
<name>A0A5B7FWH2_PORTR</name>
<evidence type="ECO:0000313" key="3">
    <source>
        <dbReference type="Proteomes" id="UP000324222"/>
    </source>
</evidence>
<sequence>MWKKRWIRSSTVVSSSAQPPSPPSRLPGKLRSRYSRRRRNSTTFSVVSFCGLPLQYIRDHGDLAPP</sequence>
<reference evidence="2 3" key="1">
    <citation type="submission" date="2019-05" db="EMBL/GenBank/DDBJ databases">
        <title>Another draft genome of Portunus trituberculatus and its Hox gene families provides insights of decapod evolution.</title>
        <authorList>
            <person name="Jeong J.-H."/>
            <person name="Song I."/>
            <person name="Kim S."/>
            <person name="Choi T."/>
            <person name="Kim D."/>
            <person name="Ryu S."/>
            <person name="Kim W."/>
        </authorList>
    </citation>
    <scope>NUCLEOTIDE SEQUENCE [LARGE SCALE GENOMIC DNA]</scope>
    <source>
        <tissue evidence="2">Muscle</tissue>
    </source>
</reference>
<organism evidence="2 3">
    <name type="scientific">Portunus trituberculatus</name>
    <name type="common">Swimming crab</name>
    <name type="synonym">Neptunus trituberculatus</name>
    <dbReference type="NCBI Taxonomy" id="210409"/>
    <lineage>
        <taxon>Eukaryota</taxon>
        <taxon>Metazoa</taxon>
        <taxon>Ecdysozoa</taxon>
        <taxon>Arthropoda</taxon>
        <taxon>Crustacea</taxon>
        <taxon>Multicrustacea</taxon>
        <taxon>Malacostraca</taxon>
        <taxon>Eumalacostraca</taxon>
        <taxon>Eucarida</taxon>
        <taxon>Decapoda</taxon>
        <taxon>Pleocyemata</taxon>
        <taxon>Brachyura</taxon>
        <taxon>Eubrachyura</taxon>
        <taxon>Portunoidea</taxon>
        <taxon>Portunidae</taxon>
        <taxon>Portuninae</taxon>
        <taxon>Portunus</taxon>
    </lineage>
</organism>
<proteinExistence type="predicted"/>
<feature type="compositionally biased region" description="Basic residues" evidence="1">
    <location>
        <begin position="28"/>
        <end position="39"/>
    </location>
</feature>
<evidence type="ECO:0000256" key="1">
    <source>
        <dbReference type="SAM" id="MobiDB-lite"/>
    </source>
</evidence>
<dbReference type="Proteomes" id="UP000324222">
    <property type="component" value="Unassembled WGS sequence"/>
</dbReference>